<dbReference type="InterPro" id="IPR050231">
    <property type="entry name" value="Iron_ascorbate_oxido_reductase"/>
</dbReference>
<reference evidence="13" key="1">
    <citation type="journal article" date="2024" name="IScience">
        <title>Strigolactones Initiate the Formation of Haustorium-like Structures in Castilleja.</title>
        <authorList>
            <person name="Buerger M."/>
            <person name="Peterson D."/>
            <person name="Chory J."/>
        </authorList>
    </citation>
    <scope>NUCLEOTIDE SEQUENCE [LARGE SCALE GENOMIC DNA]</scope>
</reference>
<evidence type="ECO:0000256" key="1">
    <source>
        <dbReference type="ARBA" id="ARBA00001961"/>
    </source>
</evidence>
<keyword evidence="4" id="KW-0223">Dioxygenase</keyword>
<dbReference type="InterPro" id="IPR026992">
    <property type="entry name" value="DIOX_N"/>
</dbReference>
<dbReference type="Gene3D" id="2.60.120.330">
    <property type="entry name" value="B-lactam Antibiotic, Isopenicillin N Synthase, Chain"/>
    <property type="match status" value="1"/>
</dbReference>
<dbReference type="PANTHER" id="PTHR47990">
    <property type="entry name" value="2-OXOGLUTARATE (2OG) AND FE(II)-DEPENDENT OXYGENASE SUPERFAMILY PROTEIN-RELATED"/>
    <property type="match status" value="1"/>
</dbReference>
<evidence type="ECO:0000256" key="9">
    <source>
        <dbReference type="ARBA" id="ARBA00066695"/>
    </source>
</evidence>
<dbReference type="GO" id="GO:0002238">
    <property type="term" value="P:response to molecule of fungal origin"/>
    <property type="evidence" value="ECO:0007669"/>
    <property type="project" value="UniProtKB-ARBA"/>
</dbReference>
<dbReference type="InterPro" id="IPR044861">
    <property type="entry name" value="IPNS-like_FE2OG_OXY"/>
</dbReference>
<evidence type="ECO:0000313" key="13">
    <source>
        <dbReference type="Proteomes" id="UP001632038"/>
    </source>
</evidence>
<organism evidence="12 13">
    <name type="scientific">Castilleja foliolosa</name>
    <dbReference type="NCBI Taxonomy" id="1961234"/>
    <lineage>
        <taxon>Eukaryota</taxon>
        <taxon>Viridiplantae</taxon>
        <taxon>Streptophyta</taxon>
        <taxon>Embryophyta</taxon>
        <taxon>Tracheophyta</taxon>
        <taxon>Spermatophyta</taxon>
        <taxon>Magnoliopsida</taxon>
        <taxon>eudicotyledons</taxon>
        <taxon>Gunneridae</taxon>
        <taxon>Pentapetalae</taxon>
        <taxon>asterids</taxon>
        <taxon>lamiids</taxon>
        <taxon>Lamiales</taxon>
        <taxon>Orobanchaceae</taxon>
        <taxon>Pedicularideae</taxon>
        <taxon>Castillejinae</taxon>
        <taxon>Castilleja</taxon>
    </lineage>
</organism>
<dbReference type="Proteomes" id="UP001632038">
    <property type="component" value="Unassembled WGS sequence"/>
</dbReference>
<sequence>MATQTTLSDAYRNTHHQPKHIIPLDFESIIDLPESHVWTDQCDHETQTVDLSLESETLPQISVNEHSIPIIDLMAPNVVELVGNACQEWGTFQVTNHQVPSNLVDDVEAHVRRLFCLPAEQKLKALRVPDGATGYGVARISPFFSKLMWHEGFTIMGSAVEHAKQLWPNQYEEFCDVMDNYQKKMNSLAYKIMIILLKALQLEETIAPDYLFQSVGALQLNSYPRCPNPNLAIGLAPHTDSLLLTILHQNDTNGLQILQEGIGWITVPPISGALVVNIGDLMHILSNGYFPTVYHRVVPNEKRHRFSVGYFYGPSTESIVAPLVRVSDVSRFRPVMVKEYIGLKNVHLEKALDLIRT</sequence>
<protein>
    <recommendedName>
        <fullName evidence="9">gibberellin 3beta-dioxygenase</fullName>
        <ecNumber evidence="9">1.14.11.15</ecNumber>
    </recommendedName>
</protein>
<comment type="similarity">
    <text evidence="8">Belongs to the iron/ascorbate-dependent oxidoreductase family. GA3OX subfamily.</text>
</comment>
<feature type="domain" description="Fe2OG dioxygenase" evidence="11">
    <location>
        <begin position="213"/>
        <end position="314"/>
    </location>
</feature>
<dbReference type="GO" id="GO:0046872">
    <property type="term" value="F:metal ion binding"/>
    <property type="evidence" value="ECO:0007669"/>
    <property type="project" value="UniProtKB-KW"/>
</dbReference>
<name>A0ABD3BFM7_9LAMI</name>
<dbReference type="GO" id="GO:0016707">
    <property type="term" value="F:gibberellin 3-beta-dioxygenase activity"/>
    <property type="evidence" value="ECO:0007669"/>
    <property type="project" value="UniProtKB-EC"/>
</dbReference>
<keyword evidence="13" id="KW-1185">Reference proteome</keyword>
<comment type="cofactor">
    <cofactor evidence="1">
        <name>L-ascorbate</name>
        <dbReference type="ChEBI" id="CHEBI:38290"/>
    </cofactor>
</comment>
<comment type="pathway">
    <text evidence="2">Hormone biosynthesis.</text>
</comment>
<dbReference type="EMBL" id="JAVIJP010000099">
    <property type="protein sequence ID" value="KAL3616079.1"/>
    <property type="molecule type" value="Genomic_DNA"/>
</dbReference>
<keyword evidence="5 10" id="KW-0560">Oxidoreductase</keyword>
<comment type="pathway">
    <text evidence="7">Plant hormone biosynthesis; gibberellin biosynthesis.</text>
</comment>
<dbReference type="SUPFAM" id="SSF51197">
    <property type="entry name" value="Clavaminate synthase-like"/>
    <property type="match status" value="1"/>
</dbReference>
<comment type="caution">
    <text evidence="12">The sequence shown here is derived from an EMBL/GenBank/DDBJ whole genome shotgun (WGS) entry which is preliminary data.</text>
</comment>
<dbReference type="PROSITE" id="PS51471">
    <property type="entry name" value="FE2OG_OXY"/>
    <property type="match status" value="1"/>
</dbReference>
<evidence type="ECO:0000256" key="10">
    <source>
        <dbReference type="RuleBase" id="RU003682"/>
    </source>
</evidence>
<proteinExistence type="inferred from homology"/>
<dbReference type="Pfam" id="PF03171">
    <property type="entry name" value="2OG-FeII_Oxy"/>
    <property type="match status" value="1"/>
</dbReference>
<dbReference type="GO" id="GO:0009805">
    <property type="term" value="P:coumarin biosynthetic process"/>
    <property type="evidence" value="ECO:0007669"/>
    <property type="project" value="UniProtKB-ARBA"/>
</dbReference>
<evidence type="ECO:0000259" key="11">
    <source>
        <dbReference type="PROSITE" id="PS51471"/>
    </source>
</evidence>
<dbReference type="EC" id="1.14.11.15" evidence="9"/>
<dbReference type="Pfam" id="PF14226">
    <property type="entry name" value="DIOX_N"/>
    <property type="match status" value="1"/>
</dbReference>
<dbReference type="InterPro" id="IPR027443">
    <property type="entry name" value="IPNS-like_sf"/>
</dbReference>
<evidence type="ECO:0000256" key="7">
    <source>
        <dbReference type="ARBA" id="ARBA00037909"/>
    </source>
</evidence>
<evidence type="ECO:0000256" key="3">
    <source>
        <dbReference type="ARBA" id="ARBA00022723"/>
    </source>
</evidence>
<dbReference type="InterPro" id="IPR005123">
    <property type="entry name" value="Oxoglu/Fe-dep_dioxygenase_dom"/>
</dbReference>
<gene>
    <name evidence="12" type="ORF">CASFOL_040373</name>
</gene>
<evidence type="ECO:0000256" key="5">
    <source>
        <dbReference type="ARBA" id="ARBA00023002"/>
    </source>
</evidence>
<keyword evidence="3 10" id="KW-0479">Metal-binding</keyword>
<evidence type="ECO:0000256" key="2">
    <source>
        <dbReference type="ARBA" id="ARBA00004972"/>
    </source>
</evidence>
<keyword evidence="6 10" id="KW-0408">Iron</keyword>
<dbReference type="AlphaFoldDB" id="A0ABD3BFM7"/>
<dbReference type="GO" id="GO:0009686">
    <property type="term" value="P:gibberellin biosynthetic process"/>
    <property type="evidence" value="ECO:0007669"/>
    <property type="project" value="UniProtKB-ARBA"/>
</dbReference>
<accession>A0ABD3BFM7</accession>
<evidence type="ECO:0000256" key="4">
    <source>
        <dbReference type="ARBA" id="ARBA00022964"/>
    </source>
</evidence>
<evidence type="ECO:0000256" key="6">
    <source>
        <dbReference type="ARBA" id="ARBA00023004"/>
    </source>
</evidence>
<evidence type="ECO:0000256" key="8">
    <source>
        <dbReference type="ARBA" id="ARBA00061560"/>
    </source>
</evidence>
<dbReference type="FunFam" id="2.60.120.330:FF:000013">
    <property type="entry name" value="Gibberellin 3-beta-dioxygenase 1"/>
    <property type="match status" value="1"/>
</dbReference>
<evidence type="ECO:0000313" key="12">
    <source>
        <dbReference type="EMBL" id="KAL3616079.1"/>
    </source>
</evidence>